<evidence type="ECO:0000256" key="1">
    <source>
        <dbReference type="ARBA" id="ARBA00022723"/>
    </source>
</evidence>
<dbReference type="GO" id="GO:0003677">
    <property type="term" value="F:DNA binding"/>
    <property type="evidence" value="ECO:0007669"/>
    <property type="project" value="InterPro"/>
</dbReference>
<dbReference type="AlphaFoldDB" id="A0AAV0Y6I0"/>
<evidence type="ECO:0000313" key="8">
    <source>
        <dbReference type="Proteomes" id="UP001160148"/>
    </source>
</evidence>
<evidence type="ECO:0000256" key="4">
    <source>
        <dbReference type="PROSITE-ProRule" id="PRU00027"/>
    </source>
</evidence>
<keyword evidence="3" id="KW-0862">Zinc</keyword>
<evidence type="ECO:0000256" key="2">
    <source>
        <dbReference type="ARBA" id="ARBA00022771"/>
    </source>
</evidence>
<sequence>MRRFLVLTGDKNDASQLKKQRLQEEEEDDPGKNNTIQEQDLPKLSEEPLIKSYLLDWQFFTVVKEDGLKLTAQCKNCPKIIQGQTFSTKNFLSHLKYKHRSLIPKVEEARKNSKKSMVTSITHTELQGNRSTKLSKQQVNCIIKSSYYL</sequence>
<evidence type="ECO:0000313" key="7">
    <source>
        <dbReference type="EMBL" id="CAI6376525.1"/>
    </source>
</evidence>
<protein>
    <recommendedName>
        <fullName evidence="6">BED-type domain-containing protein</fullName>
    </recommendedName>
</protein>
<name>A0AAV0Y6I0_9HEMI</name>
<dbReference type="PROSITE" id="PS50808">
    <property type="entry name" value="ZF_BED"/>
    <property type="match status" value="1"/>
</dbReference>
<dbReference type="GO" id="GO:0008270">
    <property type="term" value="F:zinc ion binding"/>
    <property type="evidence" value="ECO:0007669"/>
    <property type="project" value="UniProtKB-KW"/>
</dbReference>
<dbReference type="EMBL" id="CARXXK010001495">
    <property type="protein sequence ID" value="CAI6376525.1"/>
    <property type="molecule type" value="Genomic_DNA"/>
</dbReference>
<feature type="domain" description="BED-type" evidence="6">
    <location>
        <begin position="57"/>
        <end position="106"/>
    </location>
</feature>
<dbReference type="Proteomes" id="UP001160148">
    <property type="component" value="Unassembled WGS sequence"/>
</dbReference>
<evidence type="ECO:0000256" key="3">
    <source>
        <dbReference type="ARBA" id="ARBA00022833"/>
    </source>
</evidence>
<reference evidence="7 8" key="1">
    <citation type="submission" date="2023-01" db="EMBL/GenBank/DDBJ databases">
        <authorList>
            <person name="Whitehead M."/>
        </authorList>
    </citation>
    <scope>NUCLEOTIDE SEQUENCE [LARGE SCALE GENOMIC DNA]</scope>
</reference>
<dbReference type="InterPro" id="IPR003656">
    <property type="entry name" value="Znf_BED"/>
</dbReference>
<accession>A0AAV0Y6I0</accession>
<dbReference type="SUPFAM" id="SSF57667">
    <property type="entry name" value="beta-beta-alpha zinc fingers"/>
    <property type="match status" value="1"/>
</dbReference>
<feature type="region of interest" description="Disordered" evidence="5">
    <location>
        <begin position="1"/>
        <end position="41"/>
    </location>
</feature>
<keyword evidence="8" id="KW-1185">Reference proteome</keyword>
<evidence type="ECO:0000259" key="6">
    <source>
        <dbReference type="PROSITE" id="PS50808"/>
    </source>
</evidence>
<comment type="caution">
    <text evidence="7">The sequence shown here is derived from an EMBL/GenBank/DDBJ whole genome shotgun (WGS) entry which is preliminary data.</text>
</comment>
<evidence type="ECO:0000256" key="5">
    <source>
        <dbReference type="SAM" id="MobiDB-lite"/>
    </source>
</evidence>
<proteinExistence type="predicted"/>
<dbReference type="Pfam" id="PF02892">
    <property type="entry name" value="zf-BED"/>
    <property type="match status" value="1"/>
</dbReference>
<keyword evidence="1" id="KW-0479">Metal-binding</keyword>
<gene>
    <name evidence="7" type="ORF">MEUPH1_LOCUS29888</name>
</gene>
<organism evidence="7 8">
    <name type="scientific">Macrosiphum euphorbiae</name>
    <name type="common">potato aphid</name>
    <dbReference type="NCBI Taxonomy" id="13131"/>
    <lineage>
        <taxon>Eukaryota</taxon>
        <taxon>Metazoa</taxon>
        <taxon>Ecdysozoa</taxon>
        <taxon>Arthropoda</taxon>
        <taxon>Hexapoda</taxon>
        <taxon>Insecta</taxon>
        <taxon>Pterygota</taxon>
        <taxon>Neoptera</taxon>
        <taxon>Paraneoptera</taxon>
        <taxon>Hemiptera</taxon>
        <taxon>Sternorrhyncha</taxon>
        <taxon>Aphidomorpha</taxon>
        <taxon>Aphidoidea</taxon>
        <taxon>Aphididae</taxon>
        <taxon>Macrosiphini</taxon>
        <taxon>Macrosiphum</taxon>
    </lineage>
</organism>
<keyword evidence="2 4" id="KW-0863">Zinc-finger</keyword>
<dbReference type="InterPro" id="IPR036236">
    <property type="entry name" value="Znf_C2H2_sf"/>
</dbReference>